<feature type="transmembrane region" description="Helical" evidence="2">
    <location>
        <begin position="444"/>
        <end position="467"/>
    </location>
</feature>
<dbReference type="InterPro" id="IPR051983">
    <property type="entry name" value="WSB_SOCS-box_domain"/>
</dbReference>
<organism evidence="4 5">
    <name type="scientific">Actinocorallia libanotica</name>
    <dbReference type="NCBI Taxonomy" id="46162"/>
    <lineage>
        <taxon>Bacteria</taxon>
        <taxon>Bacillati</taxon>
        <taxon>Actinomycetota</taxon>
        <taxon>Actinomycetes</taxon>
        <taxon>Streptosporangiales</taxon>
        <taxon>Thermomonosporaceae</taxon>
        <taxon>Actinocorallia</taxon>
    </lineage>
</organism>
<evidence type="ECO:0000259" key="3">
    <source>
        <dbReference type="PROSITE" id="PS50837"/>
    </source>
</evidence>
<dbReference type="PANTHER" id="PTHR15622:SF2">
    <property type="entry name" value="U4_U6 SMALL NUCLEAR RIBONUCLEOPROTEIN PRP4"/>
    <property type="match status" value="1"/>
</dbReference>
<dbReference type="InterPro" id="IPR015943">
    <property type="entry name" value="WD40/YVTN_repeat-like_dom_sf"/>
</dbReference>
<dbReference type="SUPFAM" id="SSF52540">
    <property type="entry name" value="P-loop containing nucleoside triphosphate hydrolases"/>
    <property type="match status" value="1"/>
</dbReference>
<keyword evidence="2" id="KW-0472">Membrane</keyword>
<keyword evidence="2" id="KW-0812">Transmembrane</keyword>
<dbReference type="InterPro" id="IPR007111">
    <property type="entry name" value="NACHT_NTPase"/>
</dbReference>
<keyword evidence="2" id="KW-1133">Transmembrane helix</keyword>
<dbReference type="PANTHER" id="PTHR15622">
    <property type="entry name" value="WD40 REPEAT PROTEIN"/>
    <property type="match status" value="1"/>
</dbReference>
<dbReference type="EMBL" id="BAAAHH010000017">
    <property type="protein sequence ID" value="GAA0956015.1"/>
    <property type="molecule type" value="Genomic_DNA"/>
</dbReference>
<feature type="transmembrane region" description="Helical" evidence="2">
    <location>
        <begin position="574"/>
        <end position="603"/>
    </location>
</feature>
<dbReference type="Proteomes" id="UP001500665">
    <property type="component" value="Unassembled WGS sequence"/>
</dbReference>
<feature type="transmembrane region" description="Helical" evidence="2">
    <location>
        <begin position="488"/>
        <end position="515"/>
    </location>
</feature>
<comment type="caution">
    <text evidence="4">The sequence shown here is derived from an EMBL/GenBank/DDBJ whole genome shotgun (WGS) entry which is preliminary data.</text>
</comment>
<proteinExistence type="predicted"/>
<dbReference type="SMART" id="SM00320">
    <property type="entry name" value="WD40"/>
    <property type="match status" value="6"/>
</dbReference>
<reference evidence="4 5" key="1">
    <citation type="journal article" date="2019" name="Int. J. Syst. Evol. Microbiol.">
        <title>The Global Catalogue of Microorganisms (GCM) 10K type strain sequencing project: providing services to taxonomists for standard genome sequencing and annotation.</title>
        <authorList>
            <consortium name="The Broad Institute Genomics Platform"/>
            <consortium name="The Broad Institute Genome Sequencing Center for Infectious Disease"/>
            <person name="Wu L."/>
            <person name="Ma J."/>
        </authorList>
    </citation>
    <scope>NUCLEOTIDE SEQUENCE [LARGE SCALE GENOMIC DNA]</scope>
    <source>
        <strain evidence="4 5">JCM 10696</strain>
    </source>
</reference>
<dbReference type="SUPFAM" id="SSF51004">
    <property type="entry name" value="C-terminal (heme d1) domain of cytochrome cd1-nitrite reductase"/>
    <property type="match status" value="1"/>
</dbReference>
<name>A0ABN1RF45_9ACTN</name>
<keyword evidence="5" id="KW-1185">Reference proteome</keyword>
<protein>
    <recommendedName>
        <fullName evidence="3">NACHT domain-containing protein</fullName>
    </recommendedName>
</protein>
<evidence type="ECO:0000313" key="4">
    <source>
        <dbReference type="EMBL" id="GAA0956015.1"/>
    </source>
</evidence>
<dbReference type="PROSITE" id="PS50837">
    <property type="entry name" value="NACHT"/>
    <property type="match status" value="1"/>
</dbReference>
<dbReference type="Gene3D" id="2.130.10.10">
    <property type="entry name" value="YVTN repeat-like/Quinoprotein amine dehydrogenase"/>
    <property type="match status" value="2"/>
</dbReference>
<gene>
    <name evidence="4" type="ORF">GCM10009550_41580</name>
</gene>
<feature type="domain" description="NACHT" evidence="3">
    <location>
        <begin position="126"/>
        <end position="216"/>
    </location>
</feature>
<feature type="transmembrane region" description="Helical" evidence="2">
    <location>
        <begin position="735"/>
        <end position="752"/>
    </location>
</feature>
<feature type="transmembrane region" description="Helical" evidence="2">
    <location>
        <begin position="637"/>
        <end position="657"/>
    </location>
</feature>
<dbReference type="RefSeq" id="WP_344242536.1">
    <property type="nucleotide sequence ID" value="NZ_BAAAHH010000017.1"/>
</dbReference>
<sequence length="1088" mass="118183">MVVTGPGFYEATSLLAGLVAGAVAVADYLRGETAPSPTPTMLADDLANTVQNQWLTEAKARKLRDPRVLPLAWSGADPWLSADPHNIAGQGQAGRVLRLRLDGRLDGRFDEAIIQLAQGYEQVPSRRLVVLGEPGSGKSVLAIMLTLGLLKEEIRAAGGPVPVLLAVSSWDPVREPMDEWIVRALADSYYSGRTEIPRLLLDHGLLLPILDGLDEIPESARRGAVRAMNRAIGRDRPVVVTCRSAEYEDVIEGGAPVLRQAPVIQVKPVKAQDAIDYLADIDWPDHIDWEPVYRRLRDEPDSSLATALSTPLMVSLARRIYQRCPDDPAELLDTARFGSRHAVEDHLLDRVIDAAYTPDRLPSGQPVPGTDGRWQAAEARRWLTFLAHYLHQHRERDLAWWLLGQRLLSPWVAPAIGLGGGVLLMIAIPVWVLTLDSGALSSNVLTVGGLLGAAFAILAIMAWYVGAKRAPGRLSLTVAGSLDRLRRGFATGLGLSAILAVPGLIAAVVVIAFPVEDGWDTSNTEDYFEALMVVASLASVVGLALAVHSWLDTPPTRSAQATPQAFIRQDRRSALIGALAAGTMLGAMAFPALVVGFTVSTLIQTASTGWSNEPPLRDIAWSHADQILDGLYVSGPLAVGVVAVLPGTVFALLILLTRAWPRFLVARLVLASRGQLPWHLLGFLAHAREQEILRESGGNYQFRHIRLQEWLAGQPLSPVDSPEARTHTTRRRHRTSAATASLAVLALAWFPLDRLPDDPSQTAIITHPESSMKLSADGKLLTAFGTEGGAIKIWNTTNGKELQSLPLPISGEVKFSPDGKLLAINNSRSGETVLWDITENEKFTTPFAIDYVEFSPDGKLLAIQKSGSNEIRLWDITNGEKPQPLPISGEVEFSPDGKLLAINNSSSGETVLWDITENEKFTTLFAIDYVEFSPDGKLMAIQSSGSGIVILWDITNGEKPQPLPISGEVEFSPDGKFLATESFGGSEIGLWDIAENKEFTIPSDIGTGINMTSSRVSVEFSPDGKFLAMWNENSGEIRLWDIINKKEFTVPSAINIVDMEFSPDSKLLAARNGDSWIVKIYKVGQLAK</sequence>
<evidence type="ECO:0000256" key="2">
    <source>
        <dbReference type="SAM" id="Phobius"/>
    </source>
</evidence>
<feature type="transmembrane region" description="Helical" evidence="2">
    <location>
        <begin position="527"/>
        <end position="547"/>
    </location>
</feature>
<dbReference type="InterPro" id="IPR001680">
    <property type="entry name" value="WD40_rpt"/>
</dbReference>
<dbReference type="InterPro" id="IPR027417">
    <property type="entry name" value="P-loop_NTPase"/>
</dbReference>
<feature type="transmembrane region" description="Helical" evidence="2">
    <location>
        <begin position="411"/>
        <end position="432"/>
    </location>
</feature>
<dbReference type="Gene3D" id="3.40.50.300">
    <property type="entry name" value="P-loop containing nucleotide triphosphate hydrolases"/>
    <property type="match status" value="1"/>
</dbReference>
<dbReference type="InterPro" id="IPR011048">
    <property type="entry name" value="Haem_d1_sf"/>
</dbReference>
<evidence type="ECO:0000313" key="5">
    <source>
        <dbReference type="Proteomes" id="UP001500665"/>
    </source>
</evidence>
<evidence type="ECO:0000256" key="1">
    <source>
        <dbReference type="ARBA" id="ARBA00022786"/>
    </source>
</evidence>
<keyword evidence="1" id="KW-0833">Ubl conjugation pathway</keyword>
<accession>A0ABN1RF45</accession>